<accession>A0AAE1NLY5</accession>
<name>A0AAE1NLY5_9EUCA</name>
<reference evidence="1" key="1">
    <citation type="submission" date="2023-11" db="EMBL/GenBank/DDBJ databases">
        <title>Genome assemblies of two species of porcelain crab, Petrolisthes cinctipes and Petrolisthes manimaculis (Anomura: Porcellanidae).</title>
        <authorList>
            <person name="Angst P."/>
        </authorList>
    </citation>
    <scope>NUCLEOTIDE SEQUENCE</scope>
    <source>
        <strain evidence="1">PB745_02</strain>
        <tissue evidence="1">Gill</tissue>
    </source>
</reference>
<protein>
    <submittedName>
        <fullName evidence="1">Uncharacterized protein</fullName>
    </submittedName>
</protein>
<proteinExistence type="predicted"/>
<keyword evidence="2" id="KW-1185">Reference proteome</keyword>
<dbReference type="AlphaFoldDB" id="A0AAE1NLY5"/>
<sequence length="98" mass="11039">MDRVTSGVGYQSGVVMKCILKPPTHPSARQRGYTFLFPRDTVLMCSRKCYPADHTKSVGCPEVYQVCPNSAQSPSLPPIYVPTRRSHYLRHQQPSQDT</sequence>
<organism evidence="1 2">
    <name type="scientific">Petrolisthes manimaculis</name>
    <dbReference type="NCBI Taxonomy" id="1843537"/>
    <lineage>
        <taxon>Eukaryota</taxon>
        <taxon>Metazoa</taxon>
        <taxon>Ecdysozoa</taxon>
        <taxon>Arthropoda</taxon>
        <taxon>Crustacea</taxon>
        <taxon>Multicrustacea</taxon>
        <taxon>Malacostraca</taxon>
        <taxon>Eumalacostraca</taxon>
        <taxon>Eucarida</taxon>
        <taxon>Decapoda</taxon>
        <taxon>Pleocyemata</taxon>
        <taxon>Anomura</taxon>
        <taxon>Galatheoidea</taxon>
        <taxon>Porcellanidae</taxon>
        <taxon>Petrolisthes</taxon>
    </lineage>
</organism>
<evidence type="ECO:0000313" key="2">
    <source>
        <dbReference type="Proteomes" id="UP001292094"/>
    </source>
</evidence>
<comment type="caution">
    <text evidence="1">The sequence shown here is derived from an EMBL/GenBank/DDBJ whole genome shotgun (WGS) entry which is preliminary data.</text>
</comment>
<dbReference type="Proteomes" id="UP001292094">
    <property type="component" value="Unassembled WGS sequence"/>
</dbReference>
<gene>
    <name evidence="1" type="ORF">Pmani_035298</name>
</gene>
<evidence type="ECO:0000313" key="1">
    <source>
        <dbReference type="EMBL" id="KAK4291897.1"/>
    </source>
</evidence>
<dbReference type="EMBL" id="JAWZYT010005010">
    <property type="protein sequence ID" value="KAK4291897.1"/>
    <property type="molecule type" value="Genomic_DNA"/>
</dbReference>